<dbReference type="InterPro" id="IPR021251">
    <property type="entry name" value="DUF2793"/>
</dbReference>
<dbReference type="AlphaFoldDB" id="A0A934IPQ4"/>
<sequence>MPSANLALPYLEADQAQKHVPVNEVLQALDALVHLTLADRNLTAPPGSPGEGVRYIVPTGATGAWSGQAGKVAARQAGAWMFYMPKAGHLAYVVDEAAFVVWSGSEWIAPALAGFTGVTVAQETLSSLSGAYVETTTAFPAGSVVFGVSMRVTEAVTGVPSFGVGVSGEPSKFGGSLGTGVGSTNAGPVGPYGNYSNAKVRLTPTSGSFTGGTVKLALHYCLMQVPAE</sequence>
<dbReference type="EMBL" id="JAEKJA010000009">
    <property type="protein sequence ID" value="MBJ3776406.1"/>
    <property type="molecule type" value="Genomic_DNA"/>
</dbReference>
<name>A0A934IPQ4_9HYPH</name>
<proteinExistence type="predicted"/>
<organism evidence="1 2">
    <name type="scientific">Acuticoccus mangrovi</name>
    <dbReference type="NCBI Taxonomy" id="2796142"/>
    <lineage>
        <taxon>Bacteria</taxon>
        <taxon>Pseudomonadati</taxon>
        <taxon>Pseudomonadota</taxon>
        <taxon>Alphaproteobacteria</taxon>
        <taxon>Hyphomicrobiales</taxon>
        <taxon>Amorphaceae</taxon>
        <taxon>Acuticoccus</taxon>
    </lineage>
</organism>
<comment type="caution">
    <text evidence="1">The sequence shown here is derived from an EMBL/GenBank/DDBJ whole genome shotgun (WGS) entry which is preliminary data.</text>
</comment>
<evidence type="ECO:0000313" key="1">
    <source>
        <dbReference type="EMBL" id="MBJ3776406.1"/>
    </source>
</evidence>
<reference evidence="1" key="1">
    <citation type="submission" date="2020-12" db="EMBL/GenBank/DDBJ databases">
        <title>Bacterial taxonomy.</title>
        <authorList>
            <person name="Pan X."/>
        </authorList>
    </citation>
    <scope>NUCLEOTIDE SEQUENCE</scope>
    <source>
        <strain evidence="1">B2012</strain>
    </source>
</reference>
<dbReference type="Pfam" id="PF10983">
    <property type="entry name" value="DUF2793"/>
    <property type="match status" value="1"/>
</dbReference>
<accession>A0A934IPQ4</accession>
<dbReference type="Proteomes" id="UP000609531">
    <property type="component" value="Unassembled WGS sequence"/>
</dbReference>
<gene>
    <name evidence="1" type="ORF">JCR33_11935</name>
</gene>
<dbReference type="RefSeq" id="WP_198882312.1">
    <property type="nucleotide sequence ID" value="NZ_JAEKJA010000009.1"/>
</dbReference>
<keyword evidence="2" id="KW-1185">Reference proteome</keyword>
<protein>
    <submittedName>
        <fullName evidence="1">DUF2793 domain-containing protein</fullName>
    </submittedName>
</protein>
<evidence type="ECO:0000313" key="2">
    <source>
        <dbReference type="Proteomes" id="UP000609531"/>
    </source>
</evidence>